<accession>R7QLF8</accession>
<feature type="transmembrane region" description="Helical" evidence="8">
    <location>
        <begin position="167"/>
        <end position="189"/>
    </location>
</feature>
<gene>
    <name evidence="10" type="ORF">CHC_T00001249001</name>
</gene>
<feature type="transmembrane region" description="Helical" evidence="8">
    <location>
        <begin position="105"/>
        <end position="130"/>
    </location>
</feature>
<dbReference type="STRING" id="2769.R7QLF8"/>
<evidence type="ECO:0000256" key="2">
    <source>
        <dbReference type="ARBA" id="ARBA00022448"/>
    </source>
</evidence>
<dbReference type="GO" id="GO:0016192">
    <property type="term" value="P:vesicle-mediated transport"/>
    <property type="evidence" value="ECO:0007669"/>
    <property type="project" value="InterPro"/>
</dbReference>
<proteinExistence type="inferred from homology"/>
<evidence type="ECO:0000256" key="9">
    <source>
        <dbReference type="SAM" id="MobiDB-lite"/>
    </source>
</evidence>
<dbReference type="PANTHER" id="PTHR23137:SF6">
    <property type="entry name" value="VESICLE TRANSPORT PROTEIN"/>
    <property type="match status" value="1"/>
</dbReference>
<dbReference type="Gramene" id="CDF38919">
    <property type="protein sequence ID" value="CDF38919"/>
    <property type="gene ID" value="CHC_T00001249001"/>
</dbReference>
<keyword evidence="11" id="KW-1185">Reference proteome</keyword>
<reference evidence="11" key="1">
    <citation type="journal article" date="2013" name="Proc. Natl. Acad. Sci. U.S.A.">
        <title>Genome structure and metabolic features in the red seaweed Chondrus crispus shed light on evolution of the Archaeplastida.</title>
        <authorList>
            <person name="Collen J."/>
            <person name="Porcel B."/>
            <person name="Carre W."/>
            <person name="Ball S.G."/>
            <person name="Chaparro C."/>
            <person name="Tonon T."/>
            <person name="Barbeyron T."/>
            <person name="Michel G."/>
            <person name="Noel B."/>
            <person name="Valentin K."/>
            <person name="Elias M."/>
            <person name="Artiguenave F."/>
            <person name="Arun A."/>
            <person name="Aury J.M."/>
            <person name="Barbosa-Neto J.F."/>
            <person name="Bothwell J.H."/>
            <person name="Bouget F.Y."/>
            <person name="Brillet L."/>
            <person name="Cabello-Hurtado F."/>
            <person name="Capella-Gutierrez S."/>
            <person name="Charrier B."/>
            <person name="Cladiere L."/>
            <person name="Cock J.M."/>
            <person name="Coelho S.M."/>
            <person name="Colleoni C."/>
            <person name="Czjzek M."/>
            <person name="Da Silva C."/>
            <person name="Delage L."/>
            <person name="Denoeud F."/>
            <person name="Deschamps P."/>
            <person name="Dittami S.M."/>
            <person name="Gabaldon T."/>
            <person name="Gachon C.M."/>
            <person name="Groisillier A."/>
            <person name="Herve C."/>
            <person name="Jabbari K."/>
            <person name="Katinka M."/>
            <person name="Kloareg B."/>
            <person name="Kowalczyk N."/>
            <person name="Labadie K."/>
            <person name="Leblanc C."/>
            <person name="Lopez P.J."/>
            <person name="McLachlan D.H."/>
            <person name="Meslet-Cladiere L."/>
            <person name="Moustafa A."/>
            <person name="Nehr Z."/>
            <person name="Nyvall Collen P."/>
            <person name="Panaud O."/>
            <person name="Partensky F."/>
            <person name="Poulain J."/>
            <person name="Rensing S.A."/>
            <person name="Rousvoal S."/>
            <person name="Samson G."/>
            <person name="Symeonidi A."/>
            <person name="Weissenbach J."/>
            <person name="Zambounis A."/>
            <person name="Wincker P."/>
            <person name="Boyen C."/>
        </authorList>
    </citation>
    <scope>NUCLEOTIDE SEQUENCE [LARGE SCALE GENOMIC DNA]</scope>
    <source>
        <strain evidence="11">cv. Stackhouse</strain>
    </source>
</reference>
<dbReference type="InterPro" id="IPR011691">
    <property type="entry name" value="Vesicle_transpt_SFT2"/>
</dbReference>
<evidence type="ECO:0000313" key="10">
    <source>
        <dbReference type="EMBL" id="CDF38919.1"/>
    </source>
</evidence>
<dbReference type="PANTHER" id="PTHR23137">
    <property type="entry name" value="VESICLE TRANSPORT PROTEIN-RELATED"/>
    <property type="match status" value="1"/>
</dbReference>
<keyword evidence="3 8" id="KW-0812">Transmembrane</keyword>
<evidence type="ECO:0000256" key="3">
    <source>
        <dbReference type="ARBA" id="ARBA00022692"/>
    </source>
</evidence>
<keyword evidence="6 8" id="KW-0472">Membrane</keyword>
<organism evidence="10 11">
    <name type="scientific">Chondrus crispus</name>
    <name type="common">Carrageen Irish moss</name>
    <name type="synonym">Polymorpha crispa</name>
    <dbReference type="NCBI Taxonomy" id="2769"/>
    <lineage>
        <taxon>Eukaryota</taxon>
        <taxon>Rhodophyta</taxon>
        <taxon>Florideophyceae</taxon>
        <taxon>Rhodymeniophycidae</taxon>
        <taxon>Gigartinales</taxon>
        <taxon>Gigartinaceae</taxon>
        <taxon>Chondrus</taxon>
    </lineage>
</organism>
<dbReference type="OrthoDB" id="73614at2759"/>
<evidence type="ECO:0000256" key="5">
    <source>
        <dbReference type="ARBA" id="ARBA00022989"/>
    </source>
</evidence>
<dbReference type="PhylomeDB" id="R7QLF8"/>
<evidence type="ECO:0000256" key="1">
    <source>
        <dbReference type="ARBA" id="ARBA00004141"/>
    </source>
</evidence>
<feature type="transmembrane region" description="Helical" evidence="8">
    <location>
        <begin position="195"/>
        <end position="217"/>
    </location>
</feature>
<dbReference type="GO" id="GO:0016020">
    <property type="term" value="C:membrane"/>
    <property type="evidence" value="ECO:0007669"/>
    <property type="project" value="UniProtKB-SubCell"/>
</dbReference>
<evidence type="ECO:0000256" key="4">
    <source>
        <dbReference type="ARBA" id="ARBA00022927"/>
    </source>
</evidence>
<keyword evidence="5 8" id="KW-1133">Transmembrane helix</keyword>
<dbReference type="GO" id="GO:0012505">
    <property type="term" value="C:endomembrane system"/>
    <property type="evidence" value="ECO:0007669"/>
    <property type="project" value="UniProtKB-ARBA"/>
</dbReference>
<sequence length="234" mass="25192">MGLLDGLQTLQGAPPSRDAGTSDPPLNDAMAHLSTGAKSFFGDFGSSIGDGVDNLGDGVKSSVNSLRRMMGDESVDVDVEMQTTQQISFSEEMGAMFNLSWFQRIALFAMVFGTGVLMMCISFSFLPVIVVVPHKFAASFTLGNLLAIFSTWILVGPRAQLQAMFHPARAVAAGIYLASLFIALFAAFFGGKLRYIIVLVAVVAEICSLVWYALSYIPYGRHMMSRLFGLFGGS</sequence>
<dbReference type="AlphaFoldDB" id="R7QLF8"/>
<evidence type="ECO:0000313" key="11">
    <source>
        <dbReference type="Proteomes" id="UP000012073"/>
    </source>
</evidence>
<evidence type="ECO:0000256" key="6">
    <source>
        <dbReference type="ARBA" id="ARBA00023136"/>
    </source>
</evidence>
<dbReference type="RefSeq" id="XP_005718824.1">
    <property type="nucleotide sequence ID" value="XM_005718767.1"/>
</dbReference>
<dbReference type="GeneID" id="17326541"/>
<comment type="function">
    <text evidence="8">May be involved in fusion of retrograde transport vesicles derived from an endocytic compartment with the Golgi complex.</text>
</comment>
<dbReference type="GO" id="GO:0015031">
    <property type="term" value="P:protein transport"/>
    <property type="evidence" value="ECO:0007669"/>
    <property type="project" value="UniProtKB-KW"/>
</dbReference>
<dbReference type="EMBL" id="HG001976">
    <property type="protein sequence ID" value="CDF38919.1"/>
    <property type="molecule type" value="Genomic_DNA"/>
</dbReference>
<keyword evidence="4 8" id="KW-0653">Protein transport</keyword>
<comment type="similarity">
    <text evidence="7 8">Belongs to the SFT2 family.</text>
</comment>
<feature type="transmembrane region" description="Helical" evidence="8">
    <location>
        <begin position="136"/>
        <end position="155"/>
    </location>
</feature>
<name>R7QLF8_CHOCR</name>
<evidence type="ECO:0000256" key="8">
    <source>
        <dbReference type="RuleBase" id="RU363111"/>
    </source>
</evidence>
<protein>
    <recommendedName>
        <fullName evidence="8">Vesicle transport protein</fullName>
    </recommendedName>
</protein>
<evidence type="ECO:0000256" key="7">
    <source>
        <dbReference type="ARBA" id="ARBA00025800"/>
    </source>
</evidence>
<comment type="subcellular location">
    <subcellularLocation>
        <location evidence="1 8">Membrane</location>
        <topology evidence="1 8">Multi-pass membrane protein</topology>
    </subcellularLocation>
</comment>
<dbReference type="GO" id="GO:0005737">
    <property type="term" value="C:cytoplasm"/>
    <property type="evidence" value="ECO:0007669"/>
    <property type="project" value="UniProtKB-ARBA"/>
</dbReference>
<dbReference type="Proteomes" id="UP000012073">
    <property type="component" value="Unassembled WGS sequence"/>
</dbReference>
<dbReference type="OMA" id="IMESMEQ"/>
<keyword evidence="2 8" id="KW-0813">Transport</keyword>
<dbReference type="InterPro" id="IPR007305">
    <property type="entry name" value="Vesicle_transpt_Got1/SFT2"/>
</dbReference>
<dbReference type="KEGG" id="ccp:CHC_T00001249001"/>
<dbReference type="Pfam" id="PF04178">
    <property type="entry name" value="Got1"/>
    <property type="match status" value="1"/>
</dbReference>
<feature type="region of interest" description="Disordered" evidence="9">
    <location>
        <begin position="1"/>
        <end position="28"/>
    </location>
</feature>